<reference evidence="3" key="1">
    <citation type="submission" date="2016-02" db="EMBL/GenBank/DDBJ databases">
        <title>Draft genome sequence of Microdochium bolleyi, a fungal endophyte of beachgrass.</title>
        <authorList>
            <consortium name="DOE Joint Genome Institute"/>
            <person name="David A.S."/>
            <person name="May G."/>
            <person name="Haridas S."/>
            <person name="Lim J."/>
            <person name="Wang M."/>
            <person name="Labutti K."/>
            <person name="Lipzen A."/>
            <person name="Barry K."/>
            <person name="Grigoriev I.V."/>
        </authorList>
    </citation>
    <scope>NUCLEOTIDE SEQUENCE [LARGE SCALE GENOMIC DNA]</scope>
    <source>
        <strain evidence="3">J235TASD1</strain>
    </source>
</reference>
<name>A0A136IS13_9PEZI</name>
<gene>
    <name evidence="2" type="ORF">Micbo1qcDRAFT_167227</name>
</gene>
<dbReference type="Proteomes" id="UP000070501">
    <property type="component" value="Unassembled WGS sequence"/>
</dbReference>
<evidence type="ECO:0000313" key="3">
    <source>
        <dbReference type="Proteomes" id="UP000070501"/>
    </source>
</evidence>
<dbReference type="AlphaFoldDB" id="A0A136IS13"/>
<proteinExistence type="predicted"/>
<protein>
    <submittedName>
        <fullName evidence="2">Uncharacterized protein</fullName>
    </submittedName>
</protein>
<feature type="region of interest" description="Disordered" evidence="1">
    <location>
        <begin position="1"/>
        <end position="30"/>
    </location>
</feature>
<keyword evidence="3" id="KW-1185">Reference proteome</keyword>
<evidence type="ECO:0000313" key="2">
    <source>
        <dbReference type="EMBL" id="KXJ87675.1"/>
    </source>
</evidence>
<sequence>MLLHLGAGGTSGSCGNQLVPGDEGRGRRGGRGVCLLRLPLSKPSRTDAQAIPAPCHTHHHRQRHVQGPPPRQSRTLP</sequence>
<organism evidence="2 3">
    <name type="scientific">Microdochium bolleyi</name>
    <dbReference type="NCBI Taxonomy" id="196109"/>
    <lineage>
        <taxon>Eukaryota</taxon>
        <taxon>Fungi</taxon>
        <taxon>Dikarya</taxon>
        <taxon>Ascomycota</taxon>
        <taxon>Pezizomycotina</taxon>
        <taxon>Sordariomycetes</taxon>
        <taxon>Xylariomycetidae</taxon>
        <taxon>Xylariales</taxon>
        <taxon>Microdochiaceae</taxon>
        <taxon>Microdochium</taxon>
    </lineage>
</organism>
<feature type="compositionally biased region" description="Gly residues" evidence="1">
    <location>
        <begin position="1"/>
        <end position="12"/>
    </location>
</feature>
<dbReference type="EMBL" id="KQ964261">
    <property type="protein sequence ID" value="KXJ87675.1"/>
    <property type="molecule type" value="Genomic_DNA"/>
</dbReference>
<evidence type="ECO:0000256" key="1">
    <source>
        <dbReference type="SAM" id="MobiDB-lite"/>
    </source>
</evidence>
<feature type="non-terminal residue" evidence="2">
    <location>
        <position position="77"/>
    </location>
</feature>
<dbReference type="InParanoid" id="A0A136IS13"/>
<accession>A0A136IS13</accession>
<feature type="region of interest" description="Disordered" evidence="1">
    <location>
        <begin position="45"/>
        <end position="77"/>
    </location>
</feature>